<protein>
    <submittedName>
        <fullName evidence="1">Uncharacterized protein</fullName>
    </submittedName>
</protein>
<sequence>MADIKEIAGHLAGLVDQLPLIYVTFDAREANFRFDFGDIGCALHKHPRSAQTIRPPWLHYELTTARGGGRHADPVPIWLKNPSGQDPERNRAALRRALELFRDTPTAVMVQVNVEDM</sequence>
<name>A0A4Q9MGV1_9APHY</name>
<evidence type="ECO:0000313" key="1">
    <source>
        <dbReference type="EMBL" id="TBU25101.1"/>
    </source>
</evidence>
<dbReference type="AlphaFoldDB" id="A0A4Q9MGV1"/>
<reference evidence="1" key="1">
    <citation type="submission" date="2019-01" db="EMBL/GenBank/DDBJ databases">
        <title>Draft genome sequences of three monokaryotic isolates of the white-rot basidiomycete fungus Dichomitus squalens.</title>
        <authorList>
            <consortium name="DOE Joint Genome Institute"/>
            <person name="Lopez S.C."/>
            <person name="Andreopoulos B."/>
            <person name="Pangilinan J."/>
            <person name="Lipzen A."/>
            <person name="Riley R."/>
            <person name="Ahrendt S."/>
            <person name="Ng V."/>
            <person name="Barry K."/>
            <person name="Daum C."/>
            <person name="Grigoriev I.V."/>
            <person name="Hilden K.S."/>
            <person name="Makela M.R."/>
            <person name="de Vries R.P."/>
        </authorList>
    </citation>
    <scope>NUCLEOTIDE SEQUENCE [LARGE SCALE GENOMIC DNA]</scope>
    <source>
        <strain evidence="1">OM18370.1</strain>
    </source>
</reference>
<proteinExistence type="predicted"/>
<accession>A0A4Q9MGV1</accession>
<dbReference type="Proteomes" id="UP000292957">
    <property type="component" value="Unassembled WGS sequence"/>
</dbReference>
<gene>
    <name evidence="1" type="ORF">BD311DRAFT_525380</name>
</gene>
<organism evidence="1">
    <name type="scientific">Dichomitus squalens</name>
    <dbReference type="NCBI Taxonomy" id="114155"/>
    <lineage>
        <taxon>Eukaryota</taxon>
        <taxon>Fungi</taxon>
        <taxon>Dikarya</taxon>
        <taxon>Basidiomycota</taxon>
        <taxon>Agaricomycotina</taxon>
        <taxon>Agaricomycetes</taxon>
        <taxon>Polyporales</taxon>
        <taxon>Polyporaceae</taxon>
        <taxon>Dichomitus</taxon>
    </lineage>
</organism>
<dbReference type="EMBL" id="ML143467">
    <property type="protein sequence ID" value="TBU25101.1"/>
    <property type="molecule type" value="Genomic_DNA"/>
</dbReference>